<gene>
    <name evidence="3" type="ORF">BGW38_000544</name>
</gene>
<sequence>MGHKRKKFAERKAEKSSRGYNDSPFKNVAASDTPKGFSRIMFKKQSMENKQKEKAELAANKGQDQKGNKKQAQVDPKKGAKSSLQDLKIMPGEKLRDFSRRVDEHMRDTMMKTNKENTAAGSKKKKYFEKLKAKKVDKRLKTQEEKAYEDFETIQDRVRLNDVAQAPPSLTSVPKKRRSDDHYATKQWKNTPGEEDYDDLVGEADSKDKKNKRSDRDDEENKAKRPRLKNMTPAGRRIIEEERKQAIENYRLMKARKTVERADASADGAFNKDFYPDKDVLQNTSLAETFFGIEKTETNIYFAQAAVISTVAHIVLFYLTWLLVPSLGKDRRRLAWVCSIFCSSVFFVMAMIEALHLRTTLYDRLGWTTTDMEGDRPINVISFLVPRMAAWIKRHALADGSTVLAGQTATAAAAAAAQQSCNMLQRFATLLHQTFSLPIFSLAPLSPTQRYSESAPYYFGGGGRLLISMENYPHESFLGAASPGIFVEFCMADLVLGSLHYPKEVDPLSGWVHHIAYTILAARVAAAKDLSTYCIAGGPLESPSGGRILYSLSLSLHCFWFYKYCRGRARRARRAKAEAEKAAIEAEAKKSEEKVDASGPVAQASATARRTVQLRFGHRSS</sequence>
<feature type="region of interest" description="Disordered" evidence="1">
    <location>
        <begin position="587"/>
        <end position="609"/>
    </location>
</feature>
<feature type="compositionally biased region" description="Basic and acidic residues" evidence="1">
    <location>
        <begin position="45"/>
        <end position="56"/>
    </location>
</feature>
<feature type="compositionally biased region" description="Basic and acidic residues" evidence="1">
    <location>
        <begin position="139"/>
        <end position="160"/>
    </location>
</feature>
<dbReference type="InterPro" id="IPR026680">
    <property type="entry name" value="CCDC137"/>
</dbReference>
<dbReference type="PANTHER" id="PTHR21838">
    <property type="entry name" value="COILED-COIL DOMAIN-CONTAINING PROTEIN 137"/>
    <property type="match status" value="1"/>
</dbReference>
<organism evidence="3 4">
    <name type="scientific">Lunasporangiospora selenospora</name>
    <dbReference type="NCBI Taxonomy" id="979761"/>
    <lineage>
        <taxon>Eukaryota</taxon>
        <taxon>Fungi</taxon>
        <taxon>Fungi incertae sedis</taxon>
        <taxon>Mucoromycota</taxon>
        <taxon>Mortierellomycotina</taxon>
        <taxon>Mortierellomycetes</taxon>
        <taxon>Mortierellales</taxon>
        <taxon>Mortierellaceae</taxon>
        <taxon>Lunasporangiospora</taxon>
    </lineage>
</organism>
<keyword evidence="2" id="KW-1133">Transmembrane helix</keyword>
<protein>
    <submittedName>
        <fullName evidence="3">Uncharacterized protein</fullName>
    </submittedName>
</protein>
<keyword evidence="2" id="KW-0472">Membrane</keyword>
<evidence type="ECO:0000256" key="1">
    <source>
        <dbReference type="SAM" id="MobiDB-lite"/>
    </source>
</evidence>
<feature type="region of interest" description="Disordered" evidence="1">
    <location>
        <begin position="1"/>
        <end position="101"/>
    </location>
</feature>
<evidence type="ECO:0000313" key="4">
    <source>
        <dbReference type="Proteomes" id="UP000780801"/>
    </source>
</evidence>
<accession>A0A9P6FVC5</accession>
<keyword evidence="2" id="KW-0812">Transmembrane</keyword>
<feature type="compositionally biased region" description="Basic and acidic residues" evidence="1">
    <location>
        <begin position="587"/>
        <end position="596"/>
    </location>
</feature>
<dbReference type="OrthoDB" id="5876637at2759"/>
<reference evidence="3" key="1">
    <citation type="journal article" date="2020" name="Fungal Divers.">
        <title>Resolving the Mortierellaceae phylogeny through synthesis of multi-gene phylogenetics and phylogenomics.</title>
        <authorList>
            <person name="Vandepol N."/>
            <person name="Liber J."/>
            <person name="Desiro A."/>
            <person name="Na H."/>
            <person name="Kennedy M."/>
            <person name="Barry K."/>
            <person name="Grigoriev I.V."/>
            <person name="Miller A.N."/>
            <person name="O'Donnell K."/>
            <person name="Stajich J.E."/>
            <person name="Bonito G."/>
        </authorList>
    </citation>
    <scope>NUCLEOTIDE SEQUENCE</scope>
    <source>
        <strain evidence="3">KOD1015</strain>
    </source>
</reference>
<feature type="compositionally biased region" description="Basic and acidic residues" evidence="1">
    <location>
        <begin position="91"/>
        <end position="101"/>
    </location>
</feature>
<name>A0A9P6FVC5_9FUNG</name>
<comment type="caution">
    <text evidence="3">The sequence shown here is derived from an EMBL/GenBank/DDBJ whole genome shotgun (WGS) entry which is preliminary data.</text>
</comment>
<dbReference type="EMBL" id="JAABOA010001150">
    <property type="protein sequence ID" value="KAF9582179.1"/>
    <property type="molecule type" value="Genomic_DNA"/>
</dbReference>
<dbReference type="Proteomes" id="UP000780801">
    <property type="component" value="Unassembled WGS sequence"/>
</dbReference>
<feature type="region of interest" description="Disordered" evidence="1">
    <location>
        <begin position="139"/>
        <end position="234"/>
    </location>
</feature>
<feature type="transmembrane region" description="Helical" evidence="2">
    <location>
        <begin position="300"/>
        <end position="322"/>
    </location>
</feature>
<feature type="transmembrane region" description="Helical" evidence="2">
    <location>
        <begin position="334"/>
        <end position="355"/>
    </location>
</feature>
<feature type="non-terminal residue" evidence="3">
    <location>
        <position position="1"/>
    </location>
</feature>
<dbReference type="GO" id="GO:0005634">
    <property type="term" value="C:nucleus"/>
    <property type="evidence" value="ECO:0007669"/>
    <property type="project" value="TreeGrafter"/>
</dbReference>
<keyword evidence="4" id="KW-1185">Reference proteome</keyword>
<proteinExistence type="predicted"/>
<dbReference type="AlphaFoldDB" id="A0A9P6FVC5"/>
<feature type="region of interest" description="Disordered" evidence="1">
    <location>
        <begin position="107"/>
        <end position="126"/>
    </location>
</feature>
<feature type="compositionally biased region" description="Basic and acidic residues" evidence="1">
    <location>
        <begin position="204"/>
        <end position="223"/>
    </location>
</feature>
<dbReference type="PANTHER" id="PTHR21838:SF2">
    <property type="entry name" value="COILED-COIL DOMAIN-CONTAINING PROTEIN 137"/>
    <property type="match status" value="1"/>
</dbReference>
<feature type="compositionally biased region" description="Acidic residues" evidence="1">
    <location>
        <begin position="193"/>
        <end position="202"/>
    </location>
</feature>
<evidence type="ECO:0000313" key="3">
    <source>
        <dbReference type="EMBL" id="KAF9582179.1"/>
    </source>
</evidence>
<evidence type="ECO:0000256" key="2">
    <source>
        <dbReference type="SAM" id="Phobius"/>
    </source>
</evidence>